<gene>
    <name evidence="1" type="ORF">GCM10009416_49250</name>
</gene>
<reference evidence="2" key="1">
    <citation type="journal article" date="2019" name="Int. J. Syst. Evol. Microbiol.">
        <title>The Global Catalogue of Microorganisms (GCM) 10K type strain sequencing project: providing services to taxonomists for standard genome sequencing and annotation.</title>
        <authorList>
            <consortium name="The Broad Institute Genomics Platform"/>
            <consortium name="The Broad Institute Genome Sequencing Center for Infectious Disease"/>
            <person name="Wu L."/>
            <person name="Ma J."/>
        </authorList>
    </citation>
    <scope>NUCLEOTIDE SEQUENCE [LARGE SCALE GENOMIC DNA]</scope>
    <source>
        <strain evidence="2">JCM 9933</strain>
    </source>
</reference>
<accession>A0ABP3REK3</accession>
<dbReference type="EMBL" id="BAAAFZ010000106">
    <property type="protein sequence ID" value="GAA0606084.1"/>
    <property type="molecule type" value="Genomic_DNA"/>
</dbReference>
<evidence type="ECO:0000313" key="1">
    <source>
        <dbReference type="EMBL" id="GAA0606084.1"/>
    </source>
</evidence>
<sequence>MPTAEDRARADAARAALDRLIAAAPPPDMDGARAAFEALVALRDGLVARRRADGPSPALDAELARANAAAALAWSGAMPVAGFRPGRLEKARAMLDGGGG</sequence>
<organism evidence="1 2">
    <name type="scientific">Craurococcus roseus</name>
    <dbReference type="NCBI Taxonomy" id="77585"/>
    <lineage>
        <taxon>Bacteria</taxon>
        <taxon>Pseudomonadati</taxon>
        <taxon>Pseudomonadota</taxon>
        <taxon>Alphaproteobacteria</taxon>
        <taxon>Acetobacterales</taxon>
        <taxon>Acetobacteraceae</taxon>
        <taxon>Craurococcus</taxon>
    </lineage>
</organism>
<comment type="caution">
    <text evidence="1">The sequence shown here is derived from an EMBL/GenBank/DDBJ whole genome shotgun (WGS) entry which is preliminary data.</text>
</comment>
<name>A0ABP3REK3_9PROT</name>
<dbReference type="Proteomes" id="UP001501588">
    <property type="component" value="Unassembled WGS sequence"/>
</dbReference>
<keyword evidence="2" id="KW-1185">Reference proteome</keyword>
<proteinExistence type="predicted"/>
<protein>
    <submittedName>
        <fullName evidence="1">Uncharacterized protein</fullName>
    </submittedName>
</protein>
<dbReference type="RefSeq" id="WP_343898112.1">
    <property type="nucleotide sequence ID" value="NZ_BAAAFZ010000106.1"/>
</dbReference>
<evidence type="ECO:0000313" key="2">
    <source>
        <dbReference type="Proteomes" id="UP001501588"/>
    </source>
</evidence>